<dbReference type="EMBL" id="MN448274">
    <property type="protein sequence ID" value="QFG73897.1"/>
    <property type="molecule type" value="Genomic_DNA"/>
</dbReference>
<dbReference type="Gene3D" id="1.10.10.10">
    <property type="entry name" value="Winged helix-like DNA-binding domain superfamily/Winged helix DNA-binding domain"/>
    <property type="match status" value="1"/>
</dbReference>
<evidence type="ECO:0000256" key="2">
    <source>
        <dbReference type="ARBA" id="ARBA00001936"/>
    </source>
</evidence>
<evidence type="ECO:0000256" key="6">
    <source>
        <dbReference type="ARBA" id="ARBA00022670"/>
    </source>
</evidence>
<protein>
    <submittedName>
        <fullName evidence="10">Metallopeptidase family M24</fullName>
    </submittedName>
</protein>
<organism evidence="10">
    <name type="scientific">Megaviridae environmental sample</name>
    <dbReference type="NCBI Taxonomy" id="1737588"/>
    <lineage>
        <taxon>Viruses</taxon>
        <taxon>Varidnaviria</taxon>
        <taxon>Bamfordvirae</taxon>
        <taxon>Nucleocytoviricota</taxon>
        <taxon>Megaviricetes</taxon>
        <taxon>Imitervirales</taxon>
        <taxon>Mimiviridae</taxon>
        <taxon>environmental samples</taxon>
    </lineage>
</organism>
<dbReference type="PRINTS" id="PR00599">
    <property type="entry name" value="MAPEPTIDASE"/>
</dbReference>
<dbReference type="PANTHER" id="PTHR45777">
    <property type="entry name" value="METHIONINE AMINOPEPTIDASE 2"/>
    <property type="match status" value="1"/>
</dbReference>
<dbReference type="GO" id="GO:0006508">
    <property type="term" value="P:proteolysis"/>
    <property type="evidence" value="ECO:0007669"/>
    <property type="project" value="UniProtKB-KW"/>
</dbReference>
<dbReference type="Gene3D" id="3.90.230.10">
    <property type="entry name" value="Creatinase/methionine aminopeptidase superfamily"/>
    <property type="match status" value="1"/>
</dbReference>
<comment type="catalytic activity">
    <reaction evidence="1">
        <text>Release of N-terminal amino acids, preferentially methionine, from peptides and arylamides.</text>
        <dbReference type="EC" id="3.4.11.18"/>
    </reaction>
</comment>
<dbReference type="NCBIfam" id="TIGR00501">
    <property type="entry name" value="met_pdase_II"/>
    <property type="match status" value="1"/>
</dbReference>
<dbReference type="PROSITE" id="PS01202">
    <property type="entry name" value="MAP_2"/>
    <property type="match status" value="1"/>
</dbReference>
<evidence type="ECO:0000259" key="9">
    <source>
        <dbReference type="Pfam" id="PF00557"/>
    </source>
</evidence>
<proteinExistence type="predicted"/>
<dbReference type="InterPro" id="IPR001714">
    <property type="entry name" value="Pept_M24_MAP"/>
</dbReference>
<dbReference type="InterPro" id="IPR050247">
    <property type="entry name" value="Met_Aminopeptidase_Type2"/>
</dbReference>
<evidence type="ECO:0000313" key="10">
    <source>
        <dbReference type="EMBL" id="QFG73897.1"/>
    </source>
</evidence>
<evidence type="ECO:0000256" key="7">
    <source>
        <dbReference type="ARBA" id="ARBA00022723"/>
    </source>
</evidence>
<dbReference type="GO" id="GO:0046872">
    <property type="term" value="F:metal ion binding"/>
    <property type="evidence" value="ECO:0007669"/>
    <property type="project" value="UniProtKB-KW"/>
</dbReference>
<evidence type="ECO:0000256" key="1">
    <source>
        <dbReference type="ARBA" id="ARBA00000294"/>
    </source>
</evidence>
<dbReference type="SUPFAM" id="SSF55920">
    <property type="entry name" value="Creatinase/aminopeptidase"/>
    <property type="match status" value="1"/>
</dbReference>
<accession>A0A5J6VIF4</accession>
<comment type="cofactor">
    <cofactor evidence="4">
        <name>Fe(2+)</name>
        <dbReference type="ChEBI" id="CHEBI:29033"/>
    </cofactor>
</comment>
<dbReference type="InterPro" id="IPR000994">
    <property type="entry name" value="Pept_M24"/>
</dbReference>
<dbReference type="InterPro" id="IPR002468">
    <property type="entry name" value="Pept_M24A_MAP2"/>
</dbReference>
<dbReference type="InterPro" id="IPR018349">
    <property type="entry name" value="Pept_M24A_MAP2_BS"/>
</dbReference>
<keyword evidence="8" id="KW-0378">Hydrolase</keyword>
<feature type="domain" description="Peptidase M24" evidence="9">
    <location>
        <begin position="8"/>
        <end position="275"/>
    </location>
</feature>
<dbReference type="GO" id="GO:0070006">
    <property type="term" value="F:metalloaminopeptidase activity"/>
    <property type="evidence" value="ECO:0007669"/>
    <property type="project" value="InterPro"/>
</dbReference>
<dbReference type="InterPro" id="IPR036005">
    <property type="entry name" value="Creatinase/aminopeptidase-like"/>
</dbReference>
<keyword evidence="6" id="KW-0645">Protease</keyword>
<evidence type="ECO:0000256" key="5">
    <source>
        <dbReference type="ARBA" id="ARBA00022438"/>
    </source>
</evidence>
<evidence type="ECO:0000256" key="8">
    <source>
        <dbReference type="ARBA" id="ARBA00022801"/>
    </source>
</evidence>
<reference evidence="10" key="1">
    <citation type="journal article" date="2019" name="Philos. Trans. R. Soc. Lond., B, Biol. Sci.">
        <title>Targeted metagenomic recovery of four divergent viruses reveals shared and distinctive characteristics of giant viruses of marine eukaryotes.</title>
        <authorList>
            <person name="Needham D.M."/>
            <person name="Poirier C."/>
            <person name="Hehenberger E."/>
            <person name="Jimenez V."/>
            <person name="Swalwell J.E."/>
            <person name="Santoro A.E."/>
            <person name="Worden A.Z."/>
        </authorList>
    </citation>
    <scope>NUCLEOTIDE SEQUENCE</scope>
    <source>
        <strain evidence="10">OPacV-662</strain>
    </source>
</reference>
<evidence type="ECO:0000256" key="4">
    <source>
        <dbReference type="ARBA" id="ARBA00001954"/>
    </source>
</evidence>
<comment type="cofactor">
    <cofactor evidence="3">
        <name>Co(2+)</name>
        <dbReference type="ChEBI" id="CHEBI:48828"/>
    </cofactor>
</comment>
<keyword evidence="7" id="KW-0479">Metal-binding</keyword>
<evidence type="ECO:0000256" key="3">
    <source>
        <dbReference type="ARBA" id="ARBA00001941"/>
    </source>
</evidence>
<dbReference type="GO" id="GO:0004239">
    <property type="term" value="F:initiator methionyl aminopeptidase activity"/>
    <property type="evidence" value="ECO:0007669"/>
    <property type="project" value="UniProtKB-EC"/>
</dbReference>
<keyword evidence="5" id="KW-0031">Aminopeptidase</keyword>
<sequence>MASEDAIKAGEIHRQVRKYVYGLVKPPCDAFQITQCIQGEIKRLTKDYPNAGIAFPVGFSINDCAAHWTPSPTDNRTLLSSDIVKVDYGVHINGCIIDSAFTLYWGDEPPVVAASREALDAAIKMACPDTLLSDIGENVEEIITSYDVKPVKTLNGHQILPYRIHGPKIIPNISFPQYRERMSEGEYFAIEPFASTGAGITVERGETTHYMVAPEYVNSKISSSLKQYMGMPFSSTWGLPKKFQRLVKQKIVQAYPPLYDVGGGIVAQFEHTVYIGKTAYVLS</sequence>
<comment type="cofactor">
    <cofactor evidence="2">
        <name>Mn(2+)</name>
        <dbReference type="ChEBI" id="CHEBI:29035"/>
    </cofactor>
</comment>
<dbReference type="Pfam" id="PF00557">
    <property type="entry name" value="Peptidase_M24"/>
    <property type="match status" value="1"/>
</dbReference>
<name>A0A5J6VIF4_9VIRU</name>
<dbReference type="InterPro" id="IPR036388">
    <property type="entry name" value="WH-like_DNA-bd_sf"/>
</dbReference>
<dbReference type="PANTHER" id="PTHR45777:SF2">
    <property type="entry name" value="METHIONINE AMINOPEPTIDASE 2"/>
    <property type="match status" value="1"/>
</dbReference>